<dbReference type="PROSITE" id="PS51687">
    <property type="entry name" value="SAM_MT_RNA_M5U"/>
    <property type="match status" value="1"/>
</dbReference>
<keyword evidence="5" id="KW-0411">Iron-sulfur</keyword>
<accession>A0ABT2VLH6</accession>
<dbReference type="SUPFAM" id="SSF50249">
    <property type="entry name" value="Nucleic acid-binding proteins"/>
    <property type="match status" value="1"/>
</dbReference>
<feature type="region of interest" description="Disordered" evidence="8">
    <location>
        <begin position="1"/>
        <end position="38"/>
    </location>
</feature>
<dbReference type="PROSITE" id="PS01230">
    <property type="entry name" value="TRMA_1"/>
    <property type="match status" value="1"/>
</dbReference>
<organism evidence="9 10">
    <name type="scientific">Alteromonas salexigens</name>
    <dbReference type="NCBI Taxonomy" id="2982530"/>
    <lineage>
        <taxon>Bacteria</taxon>
        <taxon>Pseudomonadati</taxon>
        <taxon>Pseudomonadota</taxon>
        <taxon>Gammaproteobacteria</taxon>
        <taxon>Alteromonadales</taxon>
        <taxon>Alteromonadaceae</taxon>
        <taxon>Alteromonas/Salinimonas group</taxon>
        <taxon>Alteromonas</taxon>
    </lineage>
</organism>
<reference evidence="10" key="1">
    <citation type="submission" date="2023-07" db="EMBL/GenBank/DDBJ databases">
        <title>Study on multiphase classification of strain Alteromonas salexigens isolated from the Yellow Sea.</title>
        <authorList>
            <person name="Sun L."/>
        </authorList>
    </citation>
    <scope>NUCLEOTIDE SEQUENCE [LARGE SCALE GENOMIC DNA]</scope>
    <source>
        <strain evidence="10">ASW11-19</strain>
    </source>
</reference>
<feature type="binding site" evidence="6">
    <location>
        <position position="288"/>
    </location>
    <ligand>
        <name>S-adenosyl-L-methionine</name>
        <dbReference type="ChEBI" id="CHEBI:59789"/>
    </ligand>
</feature>
<gene>
    <name evidence="9" type="primary">rlmD</name>
    <name evidence="9" type="ORF">OCL06_00755</name>
</gene>
<proteinExistence type="inferred from homology"/>
<dbReference type="Gene3D" id="2.40.50.140">
    <property type="entry name" value="Nucleic acid-binding proteins"/>
    <property type="match status" value="1"/>
</dbReference>
<keyword evidence="4 6" id="KW-0949">S-adenosyl-L-methionine</keyword>
<dbReference type="Pfam" id="PF05958">
    <property type="entry name" value="tRNA_U5-meth_tr"/>
    <property type="match status" value="1"/>
</dbReference>
<dbReference type="PANTHER" id="PTHR11061:SF49">
    <property type="entry name" value="23S RRNA (URACIL(1939)-C(5))-METHYLTRANSFERASE RLMD"/>
    <property type="match status" value="1"/>
</dbReference>
<dbReference type="Gene3D" id="3.40.50.150">
    <property type="entry name" value="Vaccinia Virus protein VP39"/>
    <property type="match status" value="1"/>
</dbReference>
<dbReference type="Proteomes" id="UP001209257">
    <property type="component" value="Unassembled WGS sequence"/>
</dbReference>
<dbReference type="InterPro" id="IPR030390">
    <property type="entry name" value="MeTrfase_TrmA_AS"/>
</dbReference>
<keyword evidence="1" id="KW-0408">Iron</keyword>
<evidence type="ECO:0000256" key="4">
    <source>
        <dbReference type="ARBA" id="ARBA00022691"/>
    </source>
</evidence>
<keyword evidence="3 6" id="KW-0808">Transferase</keyword>
<evidence type="ECO:0000313" key="9">
    <source>
        <dbReference type="EMBL" id="MCU7553121.1"/>
    </source>
</evidence>
<protein>
    <submittedName>
        <fullName evidence="9">23S rRNA (Uracil(1939)-C(5))-methyltransferase RlmD</fullName>
        <ecNumber evidence="9">2.1.1.190</ecNumber>
    </submittedName>
</protein>
<dbReference type="InterPro" id="IPR029063">
    <property type="entry name" value="SAM-dependent_MTases_sf"/>
</dbReference>
<dbReference type="GO" id="GO:0032259">
    <property type="term" value="P:methylation"/>
    <property type="evidence" value="ECO:0007669"/>
    <property type="project" value="UniProtKB-KW"/>
</dbReference>
<evidence type="ECO:0000313" key="10">
    <source>
        <dbReference type="Proteomes" id="UP001209257"/>
    </source>
</evidence>
<keyword evidence="1" id="KW-0004">4Fe-4S</keyword>
<dbReference type="RefSeq" id="WP_262991812.1">
    <property type="nucleotide sequence ID" value="NZ_JAOTJC010000002.1"/>
</dbReference>
<name>A0ABT2VLH6_9ALTE</name>
<dbReference type="InterPro" id="IPR012340">
    <property type="entry name" value="NA-bd_OB-fold"/>
</dbReference>
<keyword evidence="1" id="KW-0479">Metal-binding</keyword>
<feature type="binding site" evidence="6">
    <location>
        <position position="317"/>
    </location>
    <ligand>
        <name>S-adenosyl-L-methionine</name>
        <dbReference type="ChEBI" id="CHEBI:59789"/>
    </ligand>
</feature>
<dbReference type="PANTHER" id="PTHR11061">
    <property type="entry name" value="RNA M5U METHYLTRANSFERASE"/>
    <property type="match status" value="1"/>
</dbReference>
<evidence type="ECO:0000256" key="1">
    <source>
        <dbReference type="ARBA" id="ARBA00022485"/>
    </source>
</evidence>
<sequence length="454" mass="49930">MVSFYKPGKKRQPATSRPASRRRTDTPRRSPGTPVSVDSWDWQGQGVVREYPVLFVAGALPGERCSVAGYREQKQVAYGKVKDVITPAAERQTPFCPLADQCGGCQLQHVSADEALTWRQEALDTLWQKQFSVTQIPWQPAVTGPRPAYRRKARLAVDARDPHNIRIGYRQANGHDVVDVPSCPVLTPTLNALLPSLREALCSYPGVRHVGHIALMQGDNCARVTIKVTRTMGTEWLSALTVWGRENQVNVVLEDKDGGLNALHDQGALICETEAGLSVSPGPNDFIQVNAEVNRKMVAQAMQWLNPAGGEHIADWFSGLGNFSLSLAQRGARVQAVEGVPDMVHQAAENAQRQGITGIDWQHHDLQQSAVVRNLVSDGLDKVLLDPSREGAATVCEVLADSDVKQILYISCNPSTFTRDAKTLLAGNYQLEKVGVLEMFPYTKHLEVMALFTR</sequence>
<dbReference type="EMBL" id="JAOTJC010000002">
    <property type="protein sequence ID" value="MCU7553121.1"/>
    <property type="molecule type" value="Genomic_DNA"/>
</dbReference>
<dbReference type="Gene3D" id="2.40.50.1070">
    <property type="match status" value="1"/>
</dbReference>
<feature type="binding site" evidence="6">
    <location>
        <position position="386"/>
    </location>
    <ligand>
        <name>S-adenosyl-L-methionine</name>
        <dbReference type="ChEBI" id="CHEBI:59789"/>
    </ligand>
</feature>
<evidence type="ECO:0000256" key="2">
    <source>
        <dbReference type="ARBA" id="ARBA00022603"/>
    </source>
</evidence>
<feature type="binding site" evidence="6">
    <location>
        <position position="338"/>
    </location>
    <ligand>
        <name>S-adenosyl-L-methionine</name>
        <dbReference type="ChEBI" id="CHEBI:59789"/>
    </ligand>
</feature>
<dbReference type="GO" id="GO:0008168">
    <property type="term" value="F:methyltransferase activity"/>
    <property type="evidence" value="ECO:0007669"/>
    <property type="project" value="UniProtKB-KW"/>
</dbReference>
<keyword evidence="2 6" id="KW-0489">Methyltransferase</keyword>
<dbReference type="InterPro" id="IPR010280">
    <property type="entry name" value="U5_MeTrfase_fam"/>
</dbReference>
<feature type="active site" description="Nucleophile" evidence="6">
    <location>
        <position position="412"/>
    </location>
</feature>
<dbReference type="EC" id="2.1.1.190" evidence="9"/>
<evidence type="ECO:0000256" key="5">
    <source>
        <dbReference type="ARBA" id="ARBA00023014"/>
    </source>
</evidence>
<comment type="caution">
    <text evidence="9">The sequence shown here is derived from an EMBL/GenBank/DDBJ whole genome shotgun (WGS) entry which is preliminary data.</text>
</comment>
<evidence type="ECO:0000256" key="7">
    <source>
        <dbReference type="PROSITE-ProRule" id="PRU10015"/>
    </source>
</evidence>
<dbReference type="NCBIfam" id="TIGR00479">
    <property type="entry name" value="rumA"/>
    <property type="match status" value="1"/>
</dbReference>
<evidence type="ECO:0000256" key="8">
    <source>
        <dbReference type="SAM" id="MobiDB-lite"/>
    </source>
</evidence>
<evidence type="ECO:0000256" key="6">
    <source>
        <dbReference type="PROSITE-ProRule" id="PRU01024"/>
    </source>
</evidence>
<feature type="active site" evidence="7">
    <location>
        <position position="412"/>
    </location>
</feature>
<comment type="similarity">
    <text evidence="6">Belongs to the class I-like SAM-binding methyltransferase superfamily. RNA M5U methyltransferase family.</text>
</comment>
<dbReference type="SUPFAM" id="SSF53335">
    <property type="entry name" value="S-adenosyl-L-methionine-dependent methyltransferases"/>
    <property type="match status" value="1"/>
</dbReference>
<keyword evidence="10" id="KW-1185">Reference proteome</keyword>
<evidence type="ECO:0000256" key="3">
    <source>
        <dbReference type="ARBA" id="ARBA00022679"/>
    </source>
</evidence>